<sequence length="963" mass="102388">MAPVPQSTLRATRLRALLRVLLGVSSLPSDVDGLVSVLVQTLVDLEERCPSLCCHFHLSGVSKATGKAFFVVLYDAALSAHEDAKRVIQTVYTHIHSELSMTTTSGLFRRSLRERGCVPAAPREDEDRSTAHGDGDSLVASAFADATADVAPRGSTEDAVQQALAFDPEGDAAGAPPPAADAPLPAPGARPHAADAPPAAAVGLSPPVLEPTFAFFKRPDIHFPSEAGIWVMEALFTAVQKGWVGPVRETVTVARNALLHKYGVSCRAFIQGKLPWWPVDMGNTRASADVGGTVRCMHFPFPVAVQRRHLPTGERTRDVDNVEEAMVTLVEIGTSKTPDFNLVVAVLLLLFDKERGVRVAICDRLAMLGVKLDPSVFSVSSEAVAGLTINDHRLTDGFGLAPGTPRTPSTASTPPYRSPTGSPSPANGAPGADMSTLAAARMAARRAAGAAGREAAAADRLAKAQAAAARAPLKRSADATAQPSAKKPKGQARRSAVDLELPILDASEDVVCLPLHAEAALLADHTFFSLATNWCPPVVFVVDDEIVIETVAVSDWSAFTKSQTLLECVLDDKVARSARKQLMEKAAAMRVGGEVDVDDECKITAKFKALESGDTVRVSMASLVAMGELHLAAERLQALRGVVAWVREAAVLYNSRVSTFYGVKESTTGELGTEVMQVVLKSNPNATVWRTDAQPEDAAEEDAGLTANRLVANLGDVWMSDDFLAVNQTILRRWLKKNKPTSYALPCSFFVSLLQPPRGPTHAAAVAAAVDAAAQKAFRLAGIVEQLAGVCNIDNSHWVAFAVHLPSKTVTLYDSGQHFATLRPDVAEAVVRVKAMGKRLRVLFDEAAMSKSIEEARVAGSVGGEGEGEHDKGAKKSWSHKKIKAPSQTDSTSCGAYAFSFVWHTLREEKSKVQAGDASAVRLEMAASVVRDGVAQQEAREERAARAAADRSFALGGADAMES</sequence>
<evidence type="ECO:0000313" key="8">
    <source>
        <dbReference type="Proteomes" id="UP000218209"/>
    </source>
</evidence>
<feature type="region of interest" description="Disordered" evidence="4">
    <location>
        <begin position="168"/>
        <end position="198"/>
    </location>
</feature>
<feature type="compositionally biased region" description="Basic residues" evidence="4">
    <location>
        <begin position="875"/>
        <end position="884"/>
    </location>
</feature>
<reference evidence="7 8" key="1">
    <citation type="submission" date="2017-03" db="EMBL/GenBank/DDBJ databases">
        <title>WGS assembly of Porphyra umbilicalis.</title>
        <authorList>
            <person name="Brawley S.H."/>
            <person name="Blouin N.A."/>
            <person name="Ficko-Blean E."/>
            <person name="Wheeler G.L."/>
            <person name="Lohr M."/>
            <person name="Goodson H.V."/>
            <person name="Jenkins J.W."/>
            <person name="Blaby-Haas C.E."/>
            <person name="Helliwell K.E."/>
            <person name="Chan C."/>
            <person name="Marriage T."/>
            <person name="Bhattacharya D."/>
            <person name="Klein A.S."/>
            <person name="Badis Y."/>
            <person name="Brodie J."/>
            <person name="Cao Y."/>
            <person name="Collen J."/>
            <person name="Dittami S.M."/>
            <person name="Gachon C.M."/>
            <person name="Green B.R."/>
            <person name="Karpowicz S."/>
            <person name="Kim J.W."/>
            <person name="Kudahl U."/>
            <person name="Lin S."/>
            <person name="Michel G."/>
            <person name="Mittag M."/>
            <person name="Olson B.J."/>
            <person name="Pangilinan J."/>
            <person name="Peng Y."/>
            <person name="Qiu H."/>
            <person name="Shu S."/>
            <person name="Singer J.T."/>
            <person name="Smith A.G."/>
            <person name="Sprecher B.N."/>
            <person name="Wagner V."/>
            <person name="Wang W."/>
            <person name="Wang Z.-Y."/>
            <person name="Yan J."/>
            <person name="Yarish C."/>
            <person name="Zoeuner-Riek S."/>
            <person name="Zhuang Y."/>
            <person name="Zou Y."/>
            <person name="Lindquist E.A."/>
            <person name="Grimwood J."/>
            <person name="Barry K."/>
            <person name="Rokhsar D.S."/>
            <person name="Schmutz J."/>
            <person name="Stiller J.W."/>
            <person name="Grossman A.R."/>
            <person name="Prochnik S.E."/>
        </authorList>
    </citation>
    <scope>NUCLEOTIDE SEQUENCE [LARGE SCALE GENOMIC DNA]</scope>
    <source>
        <strain evidence="7">4086291</strain>
    </source>
</reference>
<evidence type="ECO:0000256" key="2">
    <source>
        <dbReference type="ARBA" id="ARBA00022670"/>
    </source>
</evidence>
<evidence type="ECO:0000313" key="7">
    <source>
        <dbReference type="EMBL" id="OSX74428.1"/>
    </source>
</evidence>
<dbReference type="AlphaFoldDB" id="A0A1X6P0N5"/>
<name>A0A1X6P0N5_PORUM</name>
<dbReference type="PANTHER" id="PTHR48125:SF10">
    <property type="entry name" value="OS12G0136300 PROTEIN"/>
    <property type="match status" value="1"/>
</dbReference>
<dbReference type="InterPro" id="IPR038765">
    <property type="entry name" value="Papain-like_cys_pep_sf"/>
</dbReference>
<dbReference type="Gene3D" id="3.40.395.10">
    <property type="entry name" value="Adenoviral Proteinase, Chain A"/>
    <property type="match status" value="1"/>
</dbReference>
<feature type="compositionally biased region" description="Low complexity" evidence="4">
    <location>
        <begin position="401"/>
        <end position="420"/>
    </location>
</feature>
<organism evidence="7 8">
    <name type="scientific">Porphyra umbilicalis</name>
    <name type="common">Purple laver</name>
    <name type="synonym">Red alga</name>
    <dbReference type="NCBI Taxonomy" id="2786"/>
    <lineage>
        <taxon>Eukaryota</taxon>
        <taxon>Rhodophyta</taxon>
        <taxon>Bangiophyceae</taxon>
        <taxon>Bangiales</taxon>
        <taxon>Bangiaceae</taxon>
        <taxon>Porphyra</taxon>
    </lineage>
</organism>
<feature type="region of interest" description="Disordered" evidence="4">
    <location>
        <begin position="472"/>
        <end position="494"/>
    </location>
</feature>
<evidence type="ECO:0000256" key="1">
    <source>
        <dbReference type="ARBA" id="ARBA00005234"/>
    </source>
</evidence>
<keyword evidence="5" id="KW-0732">Signal</keyword>
<feature type="signal peptide" evidence="5">
    <location>
        <begin position="1"/>
        <end position="33"/>
    </location>
</feature>
<feature type="region of interest" description="Disordered" evidence="4">
    <location>
        <begin position="859"/>
        <end position="886"/>
    </location>
</feature>
<feature type="compositionally biased region" description="Pro residues" evidence="4">
    <location>
        <begin position="175"/>
        <end position="188"/>
    </location>
</feature>
<feature type="domain" description="Ubiquitin-like protease family profile" evidence="6">
    <location>
        <begin position="678"/>
        <end position="905"/>
    </location>
</feature>
<evidence type="ECO:0000256" key="4">
    <source>
        <dbReference type="SAM" id="MobiDB-lite"/>
    </source>
</evidence>
<dbReference type="SUPFAM" id="SSF54001">
    <property type="entry name" value="Cysteine proteinases"/>
    <property type="match status" value="1"/>
</dbReference>
<keyword evidence="8" id="KW-1185">Reference proteome</keyword>
<dbReference type="PROSITE" id="PS50600">
    <property type="entry name" value="ULP_PROTEASE"/>
    <property type="match status" value="1"/>
</dbReference>
<dbReference type="PANTHER" id="PTHR48125">
    <property type="entry name" value="LP07818P1"/>
    <property type="match status" value="1"/>
</dbReference>
<feature type="chain" id="PRO_5013321685" description="Ubiquitin-like protease family profile domain-containing protein" evidence="5">
    <location>
        <begin position="34"/>
        <end position="963"/>
    </location>
</feature>
<proteinExistence type="inferred from homology"/>
<evidence type="ECO:0000259" key="6">
    <source>
        <dbReference type="PROSITE" id="PS50600"/>
    </source>
</evidence>
<dbReference type="GO" id="GO:0008234">
    <property type="term" value="F:cysteine-type peptidase activity"/>
    <property type="evidence" value="ECO:0007669"/>
    <property type="project" value="InterPro"/>
</dbReference>
<gene>
    <name evidence="7" type="ORF">BU14_0289s0007</name>
</gene>
<dbReference type="EMBL" id="KV918947">
    <property type="protein sequence ID" value="OSX74428.1"/>
    <property type="molecule type" value="Genomic_DNA"/>
</dbReference>
<dbReference type="GO" id="GO:0006508">
    <property type="term" value="P:proteolysis"/>
    <property type="evidence" value="ECO:0007669"/>
    <property type="project" value="UniProtKB-KW"/>
</dbReference>
<evidence type="ECO:0000256" key="5">
    <source>
        <dbReference type="SAM" id="SignalP"/>
    </source>
</evidence>
<feature type="compositionally biased region" description="Low complexity" evidence="4">
    <location>
        <begin position="189"/>
        <end position="198"/>
    </location>
</feature>
<dbReference type="InterPro" id="IPR003653">
    <property type="entry name" value="Peptidase_C48_C"/>
</dbReference>
<protein>
    <recommendedName>
        <fullName evidence="6">Ubiquitin-like protease family profile domain-containing protein</fullName>
    </recommendedName>
</protein>
<evidence type="ECO:0000256" key="3">
    <source>
        <dbReference type="ARBA" id="ARBA00022801"/>
    </source>
</evidence>
<keyword evidence="2" id="KW-0645">Protease</keyword>
<feature type="region of interest" description="Disordered" evidence="4">
    <location>
        <begin position="398"/>
        <end position="433"/>
    </location>
</feature>
<keyword evidence="3" id="KW-0378">Hydrolase</keyword>
<accession>A0A1X6P0N5</accession>
<dbReference type="Pfam" id="PF02902">
    <property type="entry name" value="Peptidase_C48"/>
    <property type="match status" value="1"/>
</dbReference>
<comment type="similarity">
    <text evidence="1">Belongs to the peptidase C48 family.</text>
</comment>
<dbReference type="Proteomes" id="UP000218209">
    <property type="component" value="Unassembled WGS sequence"/>
</dbReference>